<proteinExistence type="predicted"/>
<dbReference type="EMBL" id="SRLO01001359">
    <property type="protein sequence ID" value="TNN38582.1"/>
    <property type="molecule type" value="Genomic_DNA"/>
</dbReference>
<comment type="caution">
    <text evidence="2">The sequence shown here is derived from an EMBL/GenBank/DDBJ whole genome shotgun (WGS) entry which is preliminary data.</text>
</comment>
<organism evidence="2 3">
    <name type="scientific">Liparis tanakae</name>
    <name type="common">Tanaka's snailfish</name>
    <dbReference type="NCBI Taxonomy" id="230148"/>
    <lineage>
        <taxon>Eukaryota</taxon>
        <taxon>Metazoa</taxon>
        <taxon>Chordata</taxon>
        <taxon>Craniata</taxon>
        <taxon>Vertebrata</taxon>
        <taxon>Euteleostomi</taxon>
        <taxon>Actinopterygii</taxon>
        <taxon>Neopterygii</taxon>
        <taxon>Teleostei</taxon>
        <taxon>Neoteleostei</taxon>
        <taxon>Acanthomorphata</taxon>
        <taxon>Eupercaria</taxon>
        <taxon>Perciformes</taxon>
        <taxon>Cottioidei</taxon>
        <taxon>Cottales</taxon>
        <taxon>Liparidae</taxon>
        <taxon>Liparis</taxon>
    </lineage>
</organism>
<accession>A0A4Z2FDV8</accession>
<feature type="compositionally biased region" description="Polar residues" evidence="1">
    <location>
        <begin position="105"/>
        <end position="114"/>
    </location>
</feature>
<gene>
    <name evidence="2" type="ORF">EYF80_051245</name>
</gene>
<feature type="compositionally biased region" description="Polar residues" evidence="1">
    <location>
        <begin position="47"/>
        <end position="56"/>
    </location>
</feature>
<sequence>MPSVHQLVLDELPEDLVAAAVLEAGDGGQEAHGDDLMVLHPHLHLRQATTTDTQPLSRADRRSRLTAVRTRKSSRDKYLNTTTFSFPMFQPEDDRKAVRPRAASPSVSQSLQVL</sequence>
<protein>
    <submittedName>
        <fullName evidence="2">Uncharacterized protein</fullName>
    </submittedName>
</protein>
<name>A0A4Z2FDV8_9TELE</name>
<dbReference type="AlphaFoldDB" id="A0A4Z2FDV8"/>
<reference evidence="2 3" key="1">
    <citation type="submission" date="2019-03" db="EMBL/GenBank/DDBJ databases">
        <title>First draft genome of Liparis tanakae, snailfish: a comprehensive survey of snailfish specific genes.</title>
        <authorList>
            <person name="Kim W."/>
            <person name="Song I."/>
            <person name="Jeong J.-H."/>
            <person name="Kim D."/>
            <person name="Kim S."/>
            <person name="Ryu S."/>
            <person name="Song J.Y."/>
            <person name="Lee S.K."/>
        </authorList>
    </citation>
    <scope>NUCLEOTIDE SEQUENCE [LARGE SCALE GENOMIC DNA]</scope>
    <source>
        <tissue evidence="2">Muscle</tissue>
    </source>
</reference>
<feature type="region of interest" description="Disordered" evidence="1">
    <location>
        <begin position="46"/>
        <end position="114"/>
    </location>
</feature>
<dbReference type="Proteomes" id="UP000314294">
    <property type="component" value="Unassembled WGS sequence"/>
</dbReference>
<keyword evidence="3" id="KW-1185">Reference proteome</keyword>
<evidence type="ECO:0000313" key="2">
    <source>
        <dbReference type="EMBL" id="TNN38582.1"/>
    </source>
</evidence>
<evidence type="ECO:0000313" key="3">
    <source>
        <dbReference type="Proteomes" id="UP000314294"/>
    </source>
</evidence>
<evidence type="ECO:0000256" key="1">
    <source>
        <dbReference type="SAM" id="MobiDB-lite"/>
    </source>
</evidence>